<accession>A0A8J6LZJ6</accession>
<dbReference type="Proteomes" id="UP000601768">
    <property type="component" value="Unassembled WGS sequence"/>
</dbReference>
<dbReference type="EMBL" id="JACNEP010000006">
    <property type="protein sequence ID" value="MBC3766190.1"/>
    <property type="molecule type" value="Genomic_DNA"/>
</dbReference>
<dbReference type="SUPFAM" id="SSF55073">
    <property type="entry name" value="Nucleotide cyclase"/>
    <property type="match status" value="1"/>
</dbReference>
<keyword evidence="1" id="KW-0472">Membrane</keyword>
<protein>
    <submittedName>
        <fullName evidence="3">GGDEF domain-containing protein</fullName>
    </submittedName>
</protein>
<dbReference type="AlphaFoldDB" id="A0A8J6LZJ6"/>
<reference evidence="3" key="1">
    <citation type="journal article" date="2018" name="Int. J. Syst. Evol. Microbiol.">
        <title>Neptunicella marina gen. nov., sp. nov., isolated from surface seawater.</title>
        <authorList>
            <person name="Liu X."/>
            <person name="Lai Q."/>
            <person name="Du Y."/>
            <person name="Zhang X."/>
            <person name="Liu Z."/>
            <person name="Sun F."/>
            <person name="Shao Z."/>
        </authorList>
    </citation>
    <scope>NUCLEOTIDE SEQUENCE</scope>
    <source>
        <strain evidence="3">S27-2</strain>
    </source>
</reference>
<gene>
    <name evidence="3" type="ORF">H8B19_09885</name>
</gene>
<keyword evidence="4" id="KW-1185">Reference proteome</keyword>
<sequence length="257" mass="29702">MLDSLKSKARSRAIADLKVLTVAFILSFLVFASFDVLEYMVEFAHQHEQFEIDELIGASFIIAILFGIFSYRRWQDVKKLSLYCEELSMIDPITLLPNRRVINRLFEDIENEKQQDVFPLSLALVDISGLETLQAQYGNTVAEQALLELFYRYSMLLEKDQLISYRNTNQCLLYCPKTDELQAERLCEDVLDIELESHKSTLSLLSVKAVSVTLNNADQLDDVFEKLEDLLCLARFESDLLQYRKMEQQQALETAES</sequence>
<proteinExistence type="predicted"/>
<organism evidence="3 4">
    <name type="scientific">Neptunicella marina</name>
    <dbReference type="NCBI Taxonomy" id="2125989"/>
    <lineage>
        <taxon>Bacteria</taxon>
        <taxon>Pseudomonadati</taxon>
        <taxon>Pseudomonadota</taxon>
        <taxon>Gammaproteobacteria</taxon>
        <taxon>Alteromonadales</taxon>
        <taxon>Alteromonadaceae</taxon>
        <taxon>Neptunicella</taxon>
    </lineage>
</organism>
<feature type="transmembrane region" description="Helical" evidence="1">
    <location>
        <begin position="54"/>
        <end position="71"/>
    </location>
</feature>
<dbReference type="RefSeq" id="WP_186506660.1">
    <property type="nucleotide sequence ID" value="NZ_JACNEP010000006.1"/>
</dbReference>
<keyword evidence="1" id="KW-0812">Transmembrane</keyword>
<evidence type="ECO:0000313" key="4">
    <source>
        <dbReference type="Proteomes" id="UP000601768"/>
    </source>
</evidence>
<comment type="caution">
    <text evidence="3">The sequence shown here is derived from an EMBL/GenBank/DDBJ whole genome shotgun (WGS) entry which is preliminary data.</text>
</comment>
<evidence type="ECO:0000256" key="1">
    <source>
        <dbReference type="SAM" id="Phobius"/>
    </source>
</evidence>
<evidence type="ECO:0000313" key="3">
    <source>
        <dbReference type="EMBL" id="MBC3766190.1"/>
    </source>
</evidence>
<dbReference type="InterPro" id="IPR000160">
    <property type="entry name" value="GGDEF_dom"/>
</dbReference>
<dbReference type="Gene3D" id="3.30.70.270">
    <property type="match status" value="1"/>
</dbReference>
<keyword evidence="1" id="KW-1133">Transmembrane helix</keyword>
<dbReference type="InterPro" id="IPR029787">
    <property type="entry name" value="Nucleotide_cyclase"/>
</dbReference>
<reference evidence="3" key="2">
    <citation type="submission" date="2020-08" db="EMBL/GenBank/DDBJ databases">
        <authorList>
            <person name="Lai Q."/>
        </authorList>
    </citation>
    <scope>NUCLEOTIDE SEQUENCE</scope>
    <source>
        <strain evidence="3">S27-2</strain>
    </source>
</reference>
<dbReference type="Pfam" id="PF00990">
    <property type="entry name" value="GGDEF"/>
    <property type="match status" value="1"/>
</dbReference>
<feature type="domain" description="GGDEF" evidence="2">
    <location>
        <begin position="89"/>
        <end position="203"/>
    </location>
</feature>
<feature type="transmembrane region" description="Helical" evidence="1">
    <location>
        <begin position="12"/>
        <end position="34"/>
    </location>
</feature>
<dbReference type="InterPro" id="IPR043128">
    <property type="entry name" value="Rev_trsase/Diguanyl_cyclase"/>
</dbReference>
<name>A0A8J6LZJ6_9ALTE</name>
<evidence type="ECO:0000259" key="2">
    <source>
        <dbReference type="Pfam" id="PF00990"/>
    </source>
</evidence>